<feature type="domain" description="HTH cro/C1-type" evidence="1">
    <location>
        <begin position="12"/>
        <end position="66"/>
    </location>
</feature>
<dbReference type="GO" id="GO:0003677">
    <property type="term" value="F:DNA binding"/>
    <property type="evidence" value="ECO:0007669"/>
    <property type="project" value="InterPro"/>
</dbReference>
<organism evidence="2 3">
    <name type="scientific">Micromonospora deserti</name>
    <dbReference type="NCBI Taxonomy" id="2070366"/>
    <lineage>
        <taxon>Bacteria</taxon>
        <taxon>Bacillati</taxon>
        <taxon>Actinomycetota</taxon>
        <taxon>Actinomycetes</taxon>
        <taxon>Micromonosporales</taxon>
        <taxon>Micromonosporaceae</taxon>
        <taxon>Micromonospora</taxon>
    </lineage>
</organism>
<proteinExistence type="predicted"/>
<gene>
    <name evidence="2" type="ORF">C1I99_22700</name>
</gene>
<dbReference type="EMBL" id="POUB01000193">
    <property type="protein sequence ID" value="PZF91854.1"/>
    <property type="molecule type" value="Genomic_DNA"/>
</dbReference>
<dbReference type="Proteomes" id="UP000248749">
    <property type="component" value="Unassembled WGS sequence"/>
</dbReference>
<dbReference type="InterPro" id="IPR001387">
    <property type="entry name" value="Cro/C1-type_HTH"/>
</dbReference>
<name>A0A2W2CFU9_9ACTN</name>
<dbReference type="InterPro" id="IPR010982">
    <property type="entry name" value="Lambda_DNA-bd_dom_sf"/>
</dbReference>
<dbReference type="Gene3D" id="1.10.260.40">
    <property type="entry name" value="lambda repressor-like DNA-binding domains"/>
    <property type="match status" value="1"/>
</dbReference>
<sequence>MAEGTNRDVGDRIAGARRQRGMSRKTLADLVGRSEEWLRQIENGHRRLDSIECAVRIAEVLHLGDLMTLLGLPARTGAKPSVHTALVAPVREAVMDCVAVNAFTQPDTWSEAAATLEADVAEAGRRWLGRAGRYGSTLQLLPRLLRGAAARLHATTDPVALQPAIAACLLARTVLSRMGEEQLAWLTADRALSAAARVTGPALPAAAWHVSSCYLEQGHHMEAYRFALGAAESATAGDSPETGNHRGALRLLAAEAAAALLEVDRAGELLSVARDAATGLADQPQPHLVPFNMTEVGMAAVQIAIHLGHGAEAIRLASEVDVPDAYPADRQARHYISLAHLHARRNEDAAAVFALGKVATLSPEDVRYDSLSREALHRLQRRNNLTVRRELAHLTRLAGMT</sequence>
<dbReference type="AlphaFoldDB" id="A0A2W2CFU9"/>
<dbReference type="RefSeq" id="WP_111136248.1">
    <property type="nucleotide sequence ID" value="NZ_POUB01000193.1"/>
</dbReference>
<accession>A0A2W2CFU9</accession>
<evidence type="ECO:0000259" key="1">
    <source>
        <dbReference type="SMART" id="SM00530"/>
    </source>
</evidence>
<evidence type="ECO:0000313" key="2">
    <source>
        <dbReference type="EMBL" id="PZF91854.1"/>
    </source>
</evidence>
<reference evidence="2 3" key="1">
    <citation type="submission" date="2018-01" db="EMBL/GenBank/DDBJ databases">
        <title>Draft genome sequence of Salinispora sp. 13K206.</title>
        <authorList>
            <person name="Sahin N."/>
            <person name="Saygin H."/>
            <person name="Ay H."/>
        </authorList>
    </citation>
    <scope>NUCLEOTIDE SEQUENCE [LARGE SCALE GENOMIC DNA]</scope>
    <source>
        <strain evidence="2 3">13K206</strain>
    </source>
</reference>
<comment type="caution">
    <text evidence="2">The sequence shown here is derived from an EMBL/GenBank/DDBJ whole genome shotgun (WGS) entry which is preliminary data.</text>
</comment>
<dbReference type="CDD" id="cd00093">
    <property type="entry name" value="HTH_XRE"/>
    <property type="match status" value="1"/>
</dbReference>
<dbReference type="SUPFAM" id="SSF47413">
    <property type="entry name" value="lambda repressor-like DNA-binding domains"/>
    <property type="match status" value="1"/>
</dbReference>
<dbReference type="SMART" id="SM00530">
    <property type="entry name" value="HTH_XRE"/>
    <property type="match status" value="1"/>
</dbReference>
<evidence type="ECO:0000313" key="3">
    <source>
        <dbReference type="Proteomes" id="UP000248749"/>
    </source>
</evidence>
<protein>
    <recommendedName>
        <fullName evidence="1">HTH cro/C1-type domain-containing protein</fullName>
    </recommendedName>
</protein>
<dbReference type="OrthoDB" id="3504495at2"/>
<dbReference type="Pfam" id="PF13560">
    <property type="entry name" value="HTH_31"/>
    <property type="match status" value="1"/>
</dbReference>
<keyword evidence="3" id="KW-1185">Reference proteome</keyword>